<dbReference type="RefSeq" id="WP_219764861.1">
    <property type="nucleotide sequence ID" value="NZ_JAHYBZ010000007.1"/>
</dbReference>
<evidence type="ECO:0000313" key="3">
    <source>
        <dbReference type="Proteomes" id="UP001196565"/>
    </source>
</evidence>
<feature type="transmembrane region" description="Helical" evidence="1">
    <location>
        <begin position="6"/>
        <end position="27"/>
    </location>
</feature>
<feature type="transmembrane region" description="Helical" evidence="1">
    <location>
        <begin position="214"/>
        <end position="235"/>
    </location>
</feature>
<feature type="transmembrane region" description="Helical" evidence="1">
    <location>
        <begin position="293"/>
        <end position="312"/>
    </location>
</feature>
<sequence>MAILQLTARWIAALAAVFVGLKIWLAIGANSLWIDEFYSMGLAYMPVHAPTRGPYVLPIGVLRWSVLLSTDVDPHFPTIYAITRLISDAIHFNGLSLEYFVRAPLVLTLIGVAGLLIWICLAGRQDAEAPLLVSIILLCLVLDAAWREHSAEARMYGLMSVTGIAMLCAISHGRLVLASWLGLALALLHPFGAMFGFAPAIVTLLAFRQGLSRGVGLGILAGLTVAAVLVSLWMLLKFILKSSSGFTAGGGSDDIFRVLSALNVYAVGGAFLLSAACVVAFRKGGGLDYRTALIFLALLLSALAFLGLLILLKPSTPPYARYVRWANPVLFVMAAMGAIMLARHAAPKSFGIAALPMTLLASVAAVAVARAEPFGPPWGNALREAALYANAVADDSSIVTHDSFEIFDLPPAFRTGFRCFRAGQSVAYLSPTVRERMPCQIGNDVAIPAEVRQVYLIREPIAWVGPRRIDLDAFDRIATVPFGSASVDVYRRRAE</sequence>
<evidence type="ECO:0000313" key="2">
    <source>
        <dbReference type="EMBL" id="MBW6400268.1"/>
    </source>
</evidence>
<feature type="transmembrane region" description="Helical" evidence="1">
    <location>
        <begin position="255"/>
        <end position="281"/>
    </location>
</feature>
<evidence type="ECO:0000256" key="1">
    <source>
        <dbReference type="SAM" id="Phobius"/>
    </source>
</evidence>
<feature type="transmembrane region" description="Helical" evidence="1">
    <location>
        <begin position="324"/>
        <end position="342"/>
    </location>
</feature>
<feature type="transmembrane region" description="Helical" evidence="1">
    <location>
        <begin position="99"/>
        <end position="121"/>
    </location>
</feature>
<evidence type="ECO:0008006" key="4">
    <source>
        <dbReference type="Google" id="ProtNLM"/>
    </source>
</evidence>
<proteinExistence type="predicted"/>
<keyword evidence="3" id="KW-1185">Reference proteome</keyword>
<accession>A0ABS7ADL8</accession>
<keyword evidence="1" id="KW-1133">Transmembrane helix</keyword>
<dbReference type="EMBL" id="JAHYBZ010000007">
    <property type="protein sequence ID" value="MBW6400268.1"/>
    <property type="molecule type" value="Genomic_DNA"/>
</dbReference>
<protein>
    <recommendedName>
        <fullName evidence="4">Glycosyltransferase RgtA/B/C/D-like domain-containing protein</fullName>
    </recommendedName>
</protein>
<keyword evidence="1" id="KW-0472">Membrane</keyword>
<keyword evidence="1" id="KW-0812">Transmembrane</keyword>
<comment type="caution">
    <text evidence="2">The sequence shown here is derived from an EMBL/GenBank/DDBJ whole genome shotgun (WGS) entry which is preliminary data.</text>
</comment>
<reference evidence="2 3" key="1">
    <citation type="submission" date="2021-07" db="EMBL/GenBank/DDBJ databases">
        <authorList>
            <person name="So Y."/>
        </authorList>
    </citation>
    <scope>NUCLEOTIDE SEQUENCE [LARGE SCALE GENOMIC DNA]</scope>
    <source>
        <strain evidence="2 3">HJA6</strain>
    </source>
</reference>
<name>A0ABS7ADL8_9PROT</name>
<feature type="transmembrane region" description="Helical" evidence="1">
    <location>
        <begin position="127"/>
        <end position="146"/>
    </location>
</feature>
<feature type="transmembrane region" description="Helical" evidence="1">
    <location>
        <begin position="187"/>
        <end position="207"/>
    </location>
</feature>
<dbReference type="Proteomes" id="UP001196565">
    <property type="component" value="Unassembled WGS sequence"/>
</dbReference>
<gene>
    <name evidence="2" type="ORF">KPL78_20575</name>
</gene>
<organism evidence="2 3">
    <name type="scientific">Roseomonas alba</name>
    <dbReference type="NCBI Taxonomy" id="2846776"/>
    <lineage>
        <taxon>Bacteria</taxon>
        <taxon>Pseudomonadati</taxon>
        <taxon>Pseudomonadota</taxon>
        <taxon>Alphaproteobacteria</taxon>
        <taxon>Acetobacterales</taxon>
        <taxon>Roseomonadaceae</taxon>
        <taxon>Roseomonas</taxon>
    </lineage>
</organism>
<feature type="transmembrane region" description="Helical" evidence="1">
    <location>
        <begin position="158"/>
        <end position="181"/>
    </location>
</feature>